<reference evidence="2" key="1">
    <citation type="submission" date="2016-10" db="EMBL/GenBank/DDBJ databases">
        <authorList>
            <person name="Varghese N."/>
            <person name="Submissions S."/>
        </authorList>
    </citation>
    <scope>NUCLEOTIDE SEQUENCE [LARGE SCALE GENOMIC DNA]</scope>
    <source>
        <strain evidence="2">B48,IBRC-M 10115,DSM 25386,CECT 8001</strain>
    </source>
</reference>
<dbReference type="Proteomes" id="UP000198553">
    <property type="component" value="Unassembled WGS sequence"/>
</dbReference>
<sequence>MKRNRSDNQELLYIHLNDRDQYVLSCGISFFEFARSLSDSINYLLLLKHQFDDGDFNSHTFLNYVPEDKLAKLMNEDVSSYGDFCWLDFEELEALNVLSAQELAEILYLGHTKHHLKIPFYNQLGNRYAYLAHDDGWFNKVYYRNINDFYRMLSQVIPGKITMLKSEKNLLGLRRKREYPVMSKDILKALTPVFREGAVFSLKNIEQNRNRLELPIWVIGDFTNIDDMYEEFSEISENPPDGRLVFDKKLKEWSLVAD</sequence>
<protein>
    <recommendedName>
        <fullName evidence="3">Oxalate/formate antiporter</fullName>
    </recommendedName>
</protein>
<dbReference type="EMBL" id="FOBW01000026">
    <property type="protein sequence ID" value="SEN90817.1"/>
    <property type="molecule type" value="Genomic_DNA"/>
</dbReference>
<proteinExistence type="predicted"/>
<dbReference type="OrthoDB" id="8704087at2"/>
<gene>
    <name evidence="1" type="ORF">SAMN05192533_12634</name>
</gene>
<dbReference type="STRING" id="930146.SAMN05192533_12634"/>
<evidence type="ECO:0000313" key="1">
    <source>
        <dbReference type="EMBL" id="SEN90817.1"/>
    </source>
</evidence>
<dbReference type="AlphaFoldDB" id="A0A1H8KDI7"/>
<organism evidence="1 2">
    <name type="scientific">Mesobacillus persicus</name>
    <dbReference type="NCBI Taxonomy" id="930146"/>
    <lineage>
        <taxon>Bacteria</taxon>
        <taxon>Bacillati</taxon>
        <taxon>Bacillota</taxon>
        <taxon>Bacilli</taxon>
        <taxon>Bacillales</taxon>
        <taxon>Bacillaceae</taxon>
        <taxon>Mesobacillus</taxon>
    </lineage>
</organism>
<evidence type="ECO:0000313" key="2">
    <source>
        <dbReference type="Proteomes" id="UP000198553"/>
    </source>
</evidence>
<keyword evidence="2" id="KW-1185">Reference proteome</keyword>
<dbReference type="RefSeq" id="WP_090750356.1">
    <property type="nucleotide sequence ID" value="NZ_FOBW01000026.1"/>
</dbReference>
<accession>A0A1H8KDI7</accession>
<evidence type="ECO:0008006" key="3">
    <source>
        <dbReference type="Google" id="ProtNLM"/>
    </source>
</evidence>
<name>A0A1H8KDI7_9BACI</name>